<evidence type="ECO:0000256" key="1">
    <source>
        <dbReference type="SAM" id="MobiDB-lite"/>
    </source>
</evidence>
<proteinExistence type="predicted"/>
<comment type="caution">
    <text evidence="2">The sequence shown here is derived from an EMBL/GenBank/DDBJ whole genome shotgun (WGS) entry which is preliminary data.</text>
</comment>
<sequence>MESTIRPQQDDLPAPRAAVGPTTEAARACAELGALGARHVWLLAERSAALARDDRAAAEILASRLAAIETDMTRAVAVLVARNARPEPPRART</sequence>
<evidence type="ECO:0000313" key="2">
    <source>
        <dbReference type="EMBL" id="TNC72186.1"/>
    </source>
</evidence>
<dbReference type="Proteomes" id="UP000305709">
    <property type="component" value="Unassembled WGS sequence"/>
</dbReference>
<dbReference type="RefSeq" id="WP_139081303.1">
    <property type="nucleotide sequence ID" value="NZ_VDFV01000009.1"/>
</dbReference>
<protein>
    <submittedName>
        <fullName evidence="2">Uncharacterized protein</fullName>
    </submittedName>
</protein>
<keyword evidence="3" id="KW-1185">Reference proteome</keyword>
<name>A0A5C4NGL2_9RHOB</name>
<organism evidence="2 3">
    <name type="scientific">Rubellimicrobium roseum</name>
    <dbReference type="NCBI Taxonomy" id="687525"/>
    <lineage>
        <taxon>Bacteria</taxon>
        <taxon>Pseudomonadati</taxon>
        <taxon>Pseudomonadota</taxon>
        <taxon>Alphaproteobacteria</taxon>
        <taxon>Rhodobacterales</taxon>
        <taxon>Roseobacteraceae</taxon>
        <taxon>Rubellimicrobium</taxon>
    </lineage>
</organism>
<gene>
    <name evidence="2" type="ORF">FHG71_09030</name>
</gene>
<dbReference type="AlphaFoldDB" id="A0A5C4NGL2"/>
<evidence type="ECO:0000313" key="3">
    <source>
        <dbReference type="Proteomes" id="UP000305709"/>
    </source>
</evidence>
<feature type="region of interest" description="Disordered" evidence="1">
    <location>
        <begin position="1"/>
        <end position="22"/>
    </location>
</feature>
<reference evidence="2 3" key="1">
    <citation type="submission" date="2019-06" db="EMBL/GenBank/DDBJ databases">
        <authorList>
            <person name="Jiang L."/>
        </authorList>
    </citation>
    <scope>NUCLEOTIDE SEQUENCE [LARGE SCALE GENOMIC DNA]</scope>
    <source>
        <strain evidence="2 3">YIM 48858</strain>
    </source>
</reference>
<dbReference type="EMBL" id="VDFV01000009">
    <property type="protein sequence ID" value="TNC72186.1"/>
    <property type="molecule type" value="Genomic_DNA"/>
</dbReference>
<accession>A0A5C4NGL2</accession>